<evidence type="ECO:0000256" key="4">
    <source>
        <dbReference type="ARBA" id="ARBA00023125"/>
    </source>
</evidence>
<accession>A0A673FV00</accession>
<keyword evidence="6" id="KW-0175">Coiled coil</keyword>
<keyword evidence="6" id="KW-0539">Nucleus</keyword>
<evidence type="ECO:0000256" key="1">
    <source>
        <dbReference type="ARBA" id="ARBA00022723"/>
    </source>
</evidence>
<keyword evidence="6" id="KW-0804">Transcription</keyword>
<dbReference type="SUPFAM" id="SSF57716">
    <property type="entry name" value="Glucocorticoid receptor-like (DNA-binding domain)"/>
    <property type="match status" value="1"/>
</dbReference>
<dbReference type="Ensembl" id="ENSSRHT00000003442.1">
    <property type="protein sequence ID" value="ENSSRHP00000003319.1"/>
    <property type="gene ID" value="ENSSRHG00000002263.1"/>
</dbReference>
<keyword evidence="7" id="KW-0472">Membrane</keyword>
<keyword evidence="6" id="KW-0805">Transcription regulation</keyword>
<dbReference type="GO" id="GO:0005654">
    <property type="term" value="C:nucleoplasm"/>
    <property type="evidence" value="ECO:0007669"/>
    <property type="project" value="UniProtKB-SubCell"/>
</dbReference>
<reference evidence="9" key="2">
    <citation type="submission" date="2025-09" db="UniProtKB">
        <authorList>
            <consortium name="Ensembl"/>
        </authorList>
    </citation>
    <scope>IDENTIFICATION</scope>
</reference>
<dbReference type="Pfam" id="PF05485">
    <property type="entry name" value="THAP"/>
    <property type="match status" value="1"/>
</dbReference>
<evidence type="ECO:0000256" key="2">
    <source>
        <dbReference type="ARBA" id="ARBA00022771"/>
    </source>
</evidence>
<dbReference type="Proteomes" id="UP000472270">
    <property type="component" value="Unassembled WGS sequence"/>
</dbReference>
<dbReference type="SMART" id="SM00980">
    <property type="entry name" value="THAP"/>
    <property type="match status" value="1"/>
</dbReference>
<keyword evidence="7" id="KW-0812">Transmembrane</keyword>
<keyword evidence="10" id="KW-1185">Reference proteome</keyword>
<evidence type="ECO:0000313" key="10">
    <source>
        <dbReference type="Proteomes" id="UP000472270"/>
    </source>
</evidence>
<comment type="subcellular location">
    <subcellularLocation>
        <location evidence="6">Nucleus</location>
        <location evidence="6">Nucleoplasm</location>
    </subcellularLocation>
</comment>
<keyword evidence="2 5" id="KW-0863">Zinc-finger</keyword>
<sequence>MRWQNWWPTGNSVLCSDHFEKDCFEQVGSHKRLLKNAVPTIFNFPKHLQWKASQNSLCMSCKIWSFHLLLLFLNPLLVYLCFRIVSQLKFLSNQNQPQCQHQKHHGNVFVSL</sequence>
<dbReference type="AlphaFoldDB" id="A0A673FV00"/>
<name>A0A673FV00_9TELE</name>
<dbReference type="InterPro" id="IPR026516">
    <property type="entry name" value="THAP1/10"/>
</dbReference>
<protein>
    <recommendedName>
        <fullName evidence="6">THAP domain-containing protein 1</fullName>
    </recommendedName>
</protein>
<keyword evidence="4 5" id="KW-0238">DNA-binding</keyword>
<dbReference type="InterPro" id="IPR006612">
    <property type="entry name" value="THAP_Znf"/>
</dbReference>
<dbReference type="GO" id="GO:0006357">
    <property type="term" value="P:regulation of transcription by RNA polymerase II"/>
    <property type="evidence" value="ECO:0007669"/>
    <property type="project" value="TreeGrafter"/>
</dbReference>
<dbReference type="GO" id="GO:0003700">
    <property type="term" value="F:DNA-binding transcription factor activity"/>
    <property type="evidence" value="ECO:0007669"/>
    <property type="project" value="UniProtKB-UniRule"/>
</dbReference>
<dbReference type="PROSITE" id="PS50950">
    <property type="entry name" value="ZF_THAP"/>
    <property type="match status" value="1"/>
</dbReference>
<evidence type="ECO:0000256" key="5">
    <source>
        <dbReference type="PROSITE-ProRule" id="PRU00309"/>
    </source>
</evidence>
<keyword evidence="6" id="KW-0131">Cell cycle</keyword>
<organism evidence="9 10">
    <name type="scientific">Sinocyclocheilus rhinocerous</name>
    <dbReference type="NCBI Taxonomy" id="307959"/>
    <lineage>
        <taxon>Eukaryota</taxon>
        <taxon>Metazoa</taxon>
        <taxon>Chordata</taxon>
        <taxon>Craniata</taxon>
        <taxon>Vertebrata</taxon>
        <taxon>Euteleostomi</taxon>
        <taxon>Actinopterygii</taxon>
        <taxon>Neopterygii</taxon>
        <taxon>Teleostei</taxon>
        <taxon>Ostariophysi</taxon>
        <taxon>Cypriniformes</taxon>
        <taxon>Cyprinidae</taxon>
        <taxon>Cyprininae</taxon>
        <taxon>Sinocyclocheilus</taxon>
    </lineage>
</organism>
<evidence type="ECO:0000256" key="3">
    <source>
        <dbReference type="ARBA" id="ARBA00022833"/>
    </source>
</evidence>
<dbReference type="PANTHER" id="PTHR46600">
    <property type="entry name" value="THAP DOMAIN-CONTAINING"/>
    <property type="match status" value="1"/>
</dbReference>
<reference evidence="9" key="1">
    <citation type="submission" date="2025-08" db="UniProtKB">
        <authorList>
            <consortium name="Ensembl"/>
        </authorList>
    </citation>
    <scope>IDENTIFICATION</scope>
</reference>
<dbReference type="GO" id="GO:0000978">
    <property type="term" value="F:RNA polymerase II cis-regulatory region sequence-specific DNA binding"/>
    <property type="evidence" value="ECO:0007669"/>
    <property type="project" value="TreeGrafter"/>
</dbReference>
<comment type="function">
    <text evidence="6">DNA-binding transcription regulator that regulates endothelial cell proliferation and G1/S cell-cycle progression. Specifically binds the 5'-[AT]NTNN[GT]GGCA[AGT]-3' core DNA sequence and acts by modulating expression of pRB-E2F cell-cycle target genes.</text>
</comment>
<evidence type="ECO:0000256" key="6">
    <source>
        <dbReference type="RuleBase" id="RU369073"/>
    </source>
</evidence>
<dbReference type="GO" id="GO:0001935">
    <property type="term" value="P:endothelial cell proliferation"/>
    <property type="evidence" value="ECO:0007669"/>
    <property type="project" value="UniProtKB-UniRule"/>
</dbReference>
<keyword evidence="1" id="KW-0479">Metal-binding</keyword>
<proteinExistence type="inferred from homology"/>
<feature type="transmembrane region" description="Helical" evidence="7">
    <location>
        <begin position="63"/>
        <end position="82"/>
    </location>
</feature>
<keyword evidence="7" id="KW-1133">Transmembrane helix</keyword>
<dbReference type="GO" id="GO:0008270">
    <property type="term" value="F:zinc ion binding"/>
    <property type="evidence" value="ECO:0007669"/>
    <property type="project" value="UniProtKB-KW"/>
</dbReference>
<evidence type="ECO:0000256" key="7">
    <source>
        <dbReference type="SAM" id="Phobius"/>
    </source>
</evidence>
<dbReference type="PANTHER" id="PTHR46600:SF7">
    <property type="entry name" value="SI:DKEY-228B2.6-RELATED"/>
    <property type="match status" value="1"/>
</dbReference>
<evidence type="ECO:0000259" key="8">
    <source>
        <dbReference type="PROSITE" id="PS50950"/>
    </source>
</evidence>
<keyword evidence="3" id="KW-0862">Zinc</keyword>
<evidence type="ECO:0000313" key="9">
    <source>
        <dbReference type="Ensembl" id="ENSSRHP00000003319.1"/>
    </source>
</evidence>
<comment type="similarity">
    <text evidence="6">Belongs to the THAP1 family.</text>
</comment>
<feature type="domain" description="THAP-type" evidence="8">
    <location>
        <begin position="1"/>
        <end position="42"/>
    </location>
</feature>